<proteinExistence type="predicted"/>
<dbReference type="RefSeq" id="WP_206571895.1">
    <property type="nucleotide sequence ID" value="NZ_JAFKCV010000001.1"/>
</dbReference>
<keyword evidence="1" id="KW-0175">Coiled coil</keyword>
<accession>A0A939DJS9</accession>
<dbReference type="CDD" id="cd12797">
    <property type="entry name" value="M23_peptidase"/>
    <property type="match status" value="1"/>
</dbReference>
<evidence type="ECO:0000313" key="3">
    <source>
        <dbReference type="EMBL" id="MBN7823778.1"/>
    </source>
</evidence>
<evidence type="ECO:0000313" key="4">
    <source>
        <dbReference type="Proteomes" id="UP000664654"/>
    </source>
</evidence>
<dbReference type="InterPro" id="IPR016047">
    <property type="entry name" value="M23ase_b-sheet_dom"/>
</dbReference>
<dbReference type="EMBL" id="JAFKCV010000001">
    <property type="protein sequence ID" value="MBN7823778.1"/>
    <property type="molecule type" value="Genomic_DNA"/>
</dbReference>
<dbReference type="SUPFAM" id="SSF51261">
    <property type="entry name" value="Duplicated hybrid motif"/>
    <property type="match status" value="1"/>
</dbReference>
<protein>
    <submittedName>
        <fullName evidence="3">Peptidoglycan DD-metalloendopeptidase family protein</fullName>
    </submittedName>
</protein>
<dbReference type="FunFam" id="2.70.70.10:FF:000003">
    <property type="entry name" value="Murein hydrolase activator EnvC"/>
    <property type="match status" value="1"/>
</dbReference>
<evidence type="ECO:0000256" key="1">
    <source>
        <dbReference type="SAM" id="Coils"/>
    </source>
</evidence>
<dbReference type="PANTHER" id="PTHR21666:SF270">
    <property type="entry name" value="MUREIN HYDROLASE ACTIVATOR ENVC"/>
    <property type="match status" value="1"/>
</dbReference>
<dbReference type="InterPro" id="IPR011055">
    <property type="entry name" value="Dup_hybrid_motif"/>
</dbReference>
<dbReference type="GO" id="GO:0004222">
    <property type="term" value="F:metalloendopeptidase activity"/>
    <property type="evidence" value="ECO:0007669"/>
    <property type="project" value="TreeGrafter"/>
</dbReference>
<comment type="caution">
    <text evidence="3">The sequence shown here is derived from an EMBL/GenBank/DDBJ whole genome shotgun (WGS) entry which is preliminary data.</text>
</comment>
<feature type="coiled-coil region" evidence="1">
    <location>
        <begin position="153"/>
        <end position="226"/>
    </location>
</feature>
<keyword evidence="4" id="KW-1185">Reference proteome</keyword>
<gene>
    <name evidence="3" type="ORF">J0A66_00950</name>
</gene>
<dbReference type="Gene3D" id="6.10.250.3150">
    <property type="match status" value="1"/>
</dbReference>
<name>A0A939DJS9_9ALTE</name>
<sequence length="365" mass="41625">MLLCLLGLPLSAQEQIDEQLKSLQAQIRERQQALDVKLANAKELENTLRKAEKQIAVLIKDLKQTRRRLDSTEQEQKRLQREQAQLRQQISQQQDALADQLHSAYMTGQHDFSKMLLNQEDVSRLERMLRYYGYLNQARLEQIQHFTELVTKLKSVETDLEGKRRELANLVQVQEAQRQLVASEQDKREATLKELESRIDTDAAQIEQLQINEQNLIQTLQRAAEMAARQPQDLKGLDGLKGKLLRPTGGRLRDLYAKKRQGQIRWKGVLFDGSLGDSVRAIHHGKVLFADWLRGFGLVTVLDHGDGFMSLYGYNQALLKDVGEQVEAGEEIALVGQSGGQSSPALYFELRHKGDAINPAQWIKD</sequence>
<evidence type="ECO:0000259" key="2">
    <source>
        <dbReference type="Pfam" id="PF01551"/>
    </source>
</evidence>
<dbReference type="PANTHER" id="PTHR21666">
    <property type="entry name" value="PEPTIDASE-RELATED"/>
    <property type="match status" value="1"/>
</dbReference>
<dbReference type="Pfam" id="PF01551">
    <property type="entry name" value="Peptidase_M23"/>
    <property type="match status" value="1"/>
</dbReference>
<dbReference type="Proteomes" id="UP000664654">
    <property type="component" value="Unassembled WGS sequence"/>
</dbReference>
<dbReference type="Gene3D" id="2.70.70.10">
    <property type="entry name" value="Glucose Permease (Domain IIA)"/>
    <property type="match status" value="1"/>
</dbReference>
<feature type="coiled-coil region" evidence="1">
    <location>
        <begin position="13"/>
        <end position="96"/>
    </location>
</feature>
<organism evidence="3 4">
    <name type="scientific">Bowmanella dokdonensis</name>
    <dbReference type="NCBI Taxonomy" id="751969"/>
    <lineage>
        <taxon>Bacteria</taxon>
        <taxon>Pseudomonadati</taxon>
        <taxon>Pseudomonadota</taxon>
        <taxon>Gammaproteobacteria</taxon>
        <taxon>Alteromonadales</taxon>
        <taxon>Alteromonadaceae</taxon>
        <taxon>Bowmanella</taxon>
    </lineage>
</organism>
<dbReference type="InterPro" id="IPR050570">
    <property type="entry name" value="Cell_wall_metabolism_enzyme"/>
</dbReference>
<reference evidence="3" key="1">
    <citation type="submission" date="2021-03" db="EMBL/GenBank/DDBJ databases">
        <title>novel species isolated from a fishpond in China.</title>
        <authorList>
            <person name="Lu H."/>
            <person name="Cai Z."/>
        </authorList>
    </citation>
    <scope>NUCLEOTIDE SEQUENCE</scope>
    <source>
        <strain evidence="3">JCM 30855</strain>
    </source>
</reference>
<dbReference type="AlphaFoldDB" id="A0A939DJS9"/>
<feature type="domain" description="M23ase beta-sheet core" evidence="2">
    <location>
        <begin position="266"/>
        <end position="359"/>
    </location>
</feature>